<evidence type="ECO:0000313" key="2">
    <source>
        <dbReference type="EMBL" id="NOV98880.1"/>
    </source>
</evidence>
<keyword evidence="3" id="KW-1185">Reference proteome</keyword>
<keyword evidence="1" id="KW-0472">Membrane</keyword>
<name>A0ABX2A864_9MICO</name>
<comment type="caution">
    <text evidence="2">The sequence shown here is derived from an EMBL/GenBank/DDBJ whole genome shotgun (WGS) entry which is preliminary data.</text>
</comment>
<keyword evidence="1" id="KW-1133">Transmembrane helix</keyword>
<dbReference type="EMBL" id="JABEZU010000005">
    <property type="protein sequence ID" value="NOV98880.1"/>
    <property type="molecule type" value="Genomic_DNA"/>
</dbReference>
<proteinExistence type="predicted"/>
<feature type="transmembrane region" description="Helical" evidence="1">
    <location>
        <begin position="79"/>
        <end position="105"/>
    </location>
</feature>
<protein>
    <recommendedName>
        <fullName evidence="4">SdpI/YhfL family protein</fullName>
    </recommendedName>
</protein>
<organism evidence="2 3">
    <name type="scientific">Isoptericola halotolerans</name>
    <dbReference type="NCBI Taxonomy" id="300560"/>
    <lineage>
        <taxon>Bacteria</taxon>
        <taxon>Bacillati</taxon>
        <taxon>Actinomycetota</taxon>
        <taxon>Actinomycetes</taxon>
        <taxon>Micrococcales</taxon>
        <taxon>Promicromonosporaceae</taxon>
        <taxon>Isoptericola</taxon>
    </lineage>
</organism>
<evidence type="ECO:0000256" key="1">
    <source>
        <dbReference type="SAM" id="Phobius"/>
    </source>
</evidence>
<dbReference type="Pfam" id="PF13630">
    <property type="entry name" value="SdpI"/>
    <property type="match status" value="1"/>
</dbReference>
<dbReference type="RefSeq" id="WP_171785080.1">
    <property type="nucleotide sequence ID" value="NZ_BAAAML010000004.1"/>
</dbReference>
<evidence type="ECO:0008006" key="4">
    <source>
        <dbReference type="Google" id="ProtNLM"/>
    </source>
</evidence>
<sequence length="122" mass="12791">MSKDLAVRILLFVVMSGSGALLLWTARAAASGRLRRNQYAGIRVPSTMASEEAWLAAHVRARRPTMCAGYSSLGSAMLAVLPVSVPVLVVGVLLGCFAMLGFVLYGARVGSRAAAEVSKRPG</sequence>
<dbReference type="InterPro" id="IPR025962">
    <property type="entry name" value="SdpI/YhfL"/>
</dbReference>
<keyword evidence="1" id="KW-0812">Transmembrane</keyword>
<accession>A0ABX2A864</accession>
<evidence type="ECO:0000313" key="3">
    <source>
        <dbReference type="Proteomes" id="UP000757540"/>
    </source>
</evidence>
<dbReference type="Proteomes" id="UP000757540">
    <property type="component" value="Unassembled WGS sequence"/>
</dbReference>
<gene>
    <name evidence="2" type="ORF">HDG69_003482</name>
</gene>
<reference evidence="2 3" key="1">
    <citation type="submission" date="2020-05" db="EMBL/GenBank/DDBJ databases">
        <title>Genomic Encyclopedia of Type Strains, Phase III (KMG-III): the genomes of soil and plant-associated and newly described type strains.</title>
        <authorList>
            <person name="Whitman W."/>
        </authorList>
    </citation>
    <scope>NUCLEOTIDE SEQUENCE [LARGE SCALE GENOMIC DNA]</scope>
    <source>
        <strain evidence="2 3">KCTC 19046</strain>
    </source>
</reference>